<proteinExistence type="predicted"/>
<organism evidence="1 2">
    <name type="scientific">Mycolicibacter heraklionensis</name>
    <dbReference type="NCBI Taxonomy" id="512402"/>
    <lineage>
        <taxon>Bacteria</taxon>
        <taxon>Bacillati</taxon>
        <taxon>Actinomycetota</taxon>
        <taxon>Actinomycetes</taxon>
        <taxon>Mycobacteriales</taxon>
        <taxon>Mycobacteriaceae</taxon>
        <taxon>Mycolicibacter</taxon>
    </lineage>
</organism>
<reference evidence="1 2" key="1">
    <citation type="submission" date="2015-05" db="EMBL/GenBank/DDBJ databases">
        <title>Genome sequence of Mycobacterium heraklionense Davo strain.</title>
        <authorList>
            <person name="Greninger A.L."/>
            <person name="Cunningham G."/>
            <person name="Miller S."/>
        </authorList>
    </citation>
    <scope>NUCLEOTIDE SEQUENCE [LARGE SCALE GENOMIC DNA]</scope>
    <source>
        <strain evidence="1 2">Davo</strain>
    </source>
</reference>
<sequence length="76" mass="8683">MVNVSPRPETDEERLAVWDWMEHMLLHPDGLYDGMTVAYIRHGMGCYLAGYRHEGLPQLETSRDASTGCDDVNERS</sequence>
<evidence type="ECO:0000313" key="1">
    <source>
        <dbReference type="EMBL" id="KLO25922.1"/>
    </source>
</evidence>
<protein>
    <submittedName>
        <fullName evidence="1">Uncharacterized protein</fullName>
    </submittedName>
</protein>
<dbReference type="EMBL" id="LDPO01000027">
    <property type="protein sequence ID" value="KLO25922.1"/>
    <property type="molecule type" value="Genomic_DNA"/>
</dbReference>
<dbReference type="Proteomes" id="UP000036464">
    <property type="component" value="Unassembled WGS sequence"/>
</dbReference>
<name>A0ABR5FA34_9MYCO</name>
<evidence type="ECO:0000313" key="2">
    <source>
        <dbReference type="Proteomes" id="UP000036464"/>
    </source>
</evidence>
<keyword evidence="2" id="KW-1185">Reference proteome</keyword>
<accession>A0ABR5FA34</accession>
<comment type="caution">
    <text evidence="1">The sequence shown here is derived from an EMBL/GenBank/DDBJ whole genome shotgun (WGS) entry which is preliminary data.</text>
</comment>
<gene>
    <name evidence="1" type="ORF">ABW16_21700</name>
</gene>